<dbReference type="AlphaFoldDB" id="A0A0A9DSV8"/>
<proteinExistence type="predicted"/>
<evidence type="ECO:0000313" key="1">
    <source>
        <dbReference type="EMBL" id="JAD91609.1"/>
    </source>
</evidence>
<dbReference type="EMBL" id="GBRH01206286">
    <property type="protein sequence ID" value="JAD91609.1"/>
    <property type="molecule type" value="Transcribed_RNA"/>
</dbReference>
<sequence length="46" mass="5222">MSEPQEIIASHFARYACRDWQCSINAEAYAGDGSMQIDTGQMRLLR</sequence>
<protein>
    <submittedName>
        <fullName evidence="1">Uncharacterized protein</fullName>
    </submittedName>
</protein>
<name>A0A0A9DSV8_ARUDO</name>
<accession>A0A0A9DSV8</accession>
<reference evidence="1" key="1">
    <citation type="submission" date="2014-09" db="EMBL/GenBank/DDBJ databases">
        <authorList>
            <person name="Magalhaes I.L.F."/>
            <person name="Oliveira U."/>
            <person name="Santos F.R."/>
            <person name="Vidigal T.H.D.A."/>
            <person name="Brescovit A.D."/>
            <person name="Santos A.J."/>
        </authorList>
    </citation>
    <scope>NUCLEOTIDE SEQUENCE</scope>
    <source>
        <tissue evidence="1">Shoot tissue taken approximately 20 cm above the soil surface</tissue>
    </source>
</reference>
<reference evidence="1" key="2">
    <citation type="journal article" date="2015" name="Data Brief">
        <title>Shoot transcriptome of the giant reed, Arundo donax.</title>
        <authorList>
            <person name="Barrero R.A."/>
            <person name="Guerrero F.D."/>
            <person name="Moolhuijzen P."/>
            <person name="Goolsby J.A."/>
            <person name="Tidwell J."/>
            <person name="Bellgard S.E."/>
            <person name="Bellgard M.I."/>
        </authorList>
    </citation>
    <scope>NUCLEOTIDE SEQUENCE</scope>
    <source>
        <tissue evidence="1">Shoot tissue taken approximately 20 cm above the soil surface</tissue>
    </source>
</reference>
<organism evidence="1">
    <name type="scientific">Arundo donax</name>
    <name type="common">Giant reed</name>
    <name type="synonym">Donax arundinaceus</name>
    <dbReference type="NCBI Taxonomy" id="35708"/>
    <lineage>
        <taxon>Eukaryota</taxon>
        <taxon>Viridiplantae</taxon>
        <taxon>Streptophyta</taxon>
        <taxon>Embryophyta</taxon>
        <taxon>Tracheophyta</taxon>
        <taxon>Spermatophyta</taxon>
        <taxon>Magnoliopsida</taxon>
        <taxon>Liliopsida</taxon>
        <taxon>Poales</taxon>
        <taxon>Poaceae</taxon>
        <taxon>PACMAD clade</taxon>
        <taxon>Arundinoideae</taxon>
        <taxon>Arundineae</taxon>
        <taxon>Arundo</taxon>
    </lineage>
</organism>